<dbReference type="PaxDb" id="121845-A0A3Q0JE83"/>
<dbReference type="KEGG" id="dci:108253389"/>
<protein>
    <submittedName>
        <fullName evidence="3">Uncharacterized protein DDB_G0283357-like</fullName>
    </submittedName>
</protein>
<feature type="region of interest" description="Disordered" evidence="1">
    <location>
        <begin position="201"/>
        <end position="248"/>
    </location>
</feature>
<organism evidence="2 3">
    <name type="scientific">Diaphorina citri</name>
    <name type="common">Asian citrus psyllid</name>
    <dbReference type="NCBI Taxonomy" id="121845"/>
    <lineage>
        <taxon>Eukaryota</taxon>
        <taxon>Metazoa</taxon>
        <taxon>Ecdysozoa</taxon>
        <taxon>Arthropoda</taxon>
        <taxon>Hexapoda</taxon>
        <taxon>Insecta</taxon>
        <taxon>Pterygota</taxon>
        <taxon>Neoptera</taxon>
        <taxon>Paraneoptera</taxon>
        <taxon>Hemiptera</taxon>
        <taxon>Sternorrhyncha</taxon>
        <taxon>Psylloidea</taxon>
        <taxon>Psyllidae</taxon>
        <taxon>Diaphorininae</taxon>
        <taxon>Diaphorina</taxon>
    </lineage>
</organism>
<feature type="compositionally biased region" description="Low complexity" evidence="1">
    <location>
        <begin position="286"/>
        <end position="304"/>
    </location>
</feature>
<dbReference type="Proteomes" id="UP000079169">
    <property type="component" value="Unplaced"/>
</dbReference>
<sequence length="492" mass="53289">KSSADLILHHSLHHLSSLHHLDENQYENESCTSSGGSTSGAGSTIECYEEIDHPTLAHNARNMYENVKILPSASTLSNGQSVLSTSQYNEITARLSNNALSAQYENTKHMVNMGNTNGGSNIMNTKHGQVEIVNAFNGGKDDCVDGEGKTNVSSGGRKASNGSVKSMHDIKFSGILPAGDAKGLAENELIKHKSLIGSVSYPLGSQQNGNTNGSSNNKNMSNNSNNGENSNSSVNSSNSNVSSSNRTTNKSQLSNLHFCLPQFAANCSADLDLWISAINQCGQNNNNTKSSPTPSTNSAPSGNNFSAPSGGLRQSPPGSRPGSDTSRELPSLPVQTAPDSCEQYYDEPDALIRPVLHNYEHMVNQDSLYNEIDESESVSENYYNIASHPVPNPHTKTDSTSLPHRTLDLDADKWREECMLTYDQPTNNKCILEEEGTEEEKNCEETSELFQSKLCEFCAEKLFRREYLGGVVSAVDFGSGGWWFESKSSHGI</sequence>
<dbReference type="GeneID" id="108253389"/>
<gene>
    <name evidence="3" type="primary">LOC108253389</name>
</gene>
<accession>A0A3Q0JE83</accession>
<evidence type="ECO:0000313" key="2">
    <source>
        <dbReference type="Proteomes" id="UP000079169"/>
    </source>
</evidence>
<feature type="region of interest" description="Disordered" evidence="1">
    <location>
        <begin position="286"/>
        <end position="341"/>
    </location>
</feature>
<dbReference type="AlphaFoldDB" id="A0A3Q0JE83"/>
<keyword evidence="2" id="KW-1185">Reference proteome</keyword>
<feature type="compositionally biased region" description="Low complexity" evidence="1">
    <location>
        <begin position="208"/>
        <end position="248"/>
    </location>
</feature>
<name>A0A3Q0JE83_DIACI</name>
<proteinExistence type="predicted"/>
<reference evidence="3" key="1">
    <citation type="submission" date="2025-08" db="UniProtKB">
        <authorList>
            <consortium name="RefSeq"/>
        </authorList>
    </citation>
    <scope>IDENTIFICATION</scope>
</reference>
<evidence type="ECO:0000313" key="3">
    <source>
        <dbReference type="RefSeq" id="XP_026685005.1"/>
    </source>
</evidence>
<dbReference type="RefSeq" id="XP_026685005.1">
    <property type="nucleotide sequence ID" value="XM_026829204.1"/>
</dbReference>
<evidence type="ECO:0000256" key="1">
    <source>
        <dbReference type="SAM" id="MobiDB-lite"/>
    </source>
</evidence>
<feature type="non-terminal residue" evidence="3">
    <location>
        <position position="1"/>
    </location>
</feature>